<evidence type="ECO:0000259" key="12">
    <source>
        <dbReference type="Pfam" id="PF02727"/>
    </source>
</evidence>
<dbReference type="InterPro" id="IPR015798">
    <property type="entry name" value="Cu_amine_oxidase_C"/>
</dbReference>
<dbReference type="Gene3D" id="3.10.450.40">
    <property type="match status" value="3"/>
</dbReference>
<dbReference type="Pfam" id="PF01179">
    <property type="entry name" value="Cu_amine_oxid"/>
    <property type="match status" value="1"/>
</dbReference>
<evidence type="ECO:0000256" key="1">
    <source>
        <dbReference type="ARBA" id="ARBA00001935"/>
    </source>
</evidence>
<comment type="similarity">
    <text evidence="2 9">Belongs to the copper/topaquinone oxidase family.</text>
</comment>
<proteinExistence type="inferred from homology"/>
<reference evidence="13" key="1">
    <citation type="journal article" date="2021" name="IMA Fungus">
        <title>Genomic characterization of three marine fungi, including Emericellopsis atlantica sp. nov. with signatures of a generalist lifestyle and marine biomass degradation.</title>
        <authorList>
            <person name="Hagestad O.C."/>
            <person name="Hou L."/>
            <person name="Andersen J.H."/>
            <person name="Hansen E.H."/>
            <person name="Altermark B."/>
            <person name="Li C."/>
            <person name="Kuhnert E."/>
            <person name="Cox R.J."/>
            <person name="Crous P.W."/>
            <person name="Spatafora J.W."/>
            <person name="Lail K."/>
            <person name="Amirebrahimi M."/>
            <person name="Lipzen A."/>
            <person name="Pangilinan J."/>
            <person name="Andreopoulos W."/>
            <person name="Hayes R.D."/>
            <person name="Ng V."/>
            <person name="Grigoriev I.V."/>
            <person name="Jackson S.A."/>
            <person name="Sutton T.D.S."/>
            <person name="Dobson A.D.W."/>
            <person name="Rama T."/>
        </authorList>
    </citation>
    <scope>NUCLEOTIDE SEQUENCE</scope>
    <source>
        <strain evidence="13">TRa3180A</strain>
    </source>
</reference>
<organism evidence="13 14">
    <name type="scientific">Calycina marina</name>
    <dbReference type="NCBI Taxonomy" id="1763456"/>
    <lineage>
        <taxon>Eukaryota</taxon>
        <taxon>Fungi</taxon>
        <taxon>Dikarya</taxon>
        <taxon>Ascomycota</taxon>
        <taxon>Pezizomycotina</taxon>
        <taxon>Leotiomycetes</taxon>
        <taxon>Helotiales</taxon>
        <taxon>Pezizellaceae</taxon>
        <taxon>Calycina</taxon>
    </lineage>
</organism>
<dbReference type="InterPro" id="IPR015800">
    <property type="entry name" value="Cu_amine_oxidase_N2"/>
</dbReference>
<feature type="domain" description="Copper amine oxidase catalytic" evidence="11">
    <location>
        <begin position="251"/>
        <end position="649"/>
    </location>
</feature>
<protein>
    <recommendedName>
        <fullName evidence="9">Amine oxidase</fullName>
        <ecNumber evidence="9">1.4.3.-</ecNumber>
    </recommendedName>
</protein>
<dbReference type="GO" id="GO:0005507">
    <property type="term" value="F:copper ion binding"/>
    <property type="evidence" value="ECO:0007669"/>
    <property type="project" value="InterPro"/>
</dbReference>
<evidence type="ECO:0000256" key="5">
    <source>
        <dbReference type="ARBA" id="ARBA00023002"/>
    </source>
</evidence>
<evidence type="ECO:0000313" key="13">
    <source>
        <dbReference type="EMBL" id="KAG9243690.1"/>
    </source>
</evidence>
<accession>A0A9P8CEH1</accession>
<feature type="active site" description="Schiff-base intermediate with substrate; via topaquinone" evidence="7">
    <location>
        <position position="407"/>
    </location>
</feature>
<gene>
    <name evidence="13" type="ORF">BJ878DRAFT_480873</name>
</gene>
<dbReference type="EC" id="1.4.3.-" evidence="9"/>
<dbReference type="SUPFAM" id="SSF49998">
    <property type="entry name" value="Amine oxidase catalytic domain"/>
    <property type="match status" value="1"/>
</dbReference>
<evidence type="ECO:0000256" key="7">
    <source>
        <dbReference type="PIRSR" id="PIRSR600269-50"/>
    </source>
</evidence>
<keyword evidence="4 7" id="KW-0801">TPQ</keyword>
<dbReference type="AlphaFoldDB" id="A0A9P8CEH1"/>
<comment type="PTM">
    <text evidence="8 9">Topaquinone (TPQ) is generated by copper-dependent autoxidation of a specific tyrosyl residue.</text>
</comment>
<evidence type="ECO:0000256" key="9">
    <source>
        <dbReference type="RuleBase" id="RU000672"/>
    </source>
</evidence>
<dbReference type="InterPro" id="IPR000269">
    <property type="entry name" value="Cu_amine_oxidase"/>
</dbReference>
<evidence type="ECO:0000256" key="4">
    <source>
        <dbReference type="ARBA" id="ARBA00022772"/>
    </source>
</evidence>
<feature type="modified residue" description="2',4',5'-topaquinone" evidence="8">
    <location>
        <position position="407"/>
    </location>
</feature>
<keyword evidence="14" id="KW-1185">Reference proteome</keyword>
<keyword evidence="6 9" id="KW-0186">Copper</keyword>
<dbReference type="OrthoDB" id="5379943at2759"/>
<dbReference type="GO" id="GO:0009308">
    <property type="term" value="P:amine metabolic process"/>
    <property type="evidence" value="ECO:0007669"/>
    <property type="project" value="UniProtKB-UniRule"/>
</dbReference>
<evidence type="ECO:0000256" key="10">
    <source>
        <dbReference type="SAM" id="MobiDB-lite"/>
    </source>
</evidence>
<dbReference type="Pfam" id="PF02727">
    <property type="entry name" value="Cu_amine_oxidN2"/>
    <property type="match status" value="1"/>
</dbReference>
<keyword evidence="5 9" id="KW-0560">Oxidoreductase</keyword>
<dbReference type="InterPro" id="IPR049948">
    <property type="entry name" value="Cu_Am_ox_TPQ-bd"/>
</dbReference>
<dbReference type="PROSITE" id="PS01164">
    <property type="entry name" value="COPPER_AMINE_OXID_1"/>
    <property type="match status" value="1"/>
</dbReference>
<keyword evidence="3 9" id="KW-0479">Metal-binding</keyword>
<feature type="compositionally biased region" description="Polar residues" evidence="10">
    <location>
        <begin position="653"/>
        <end position="662"/>
    </location>
</feature>
<name>A0A9P8CEH1_9HELO</name>
<dbReference type="SUPFAM" id="SSF54416">
    <property type="entry name" value="Amine oxidase N-terminal region"/>
    <property type="match status" value="2"/>
</dbReference>
<dbReference type="PANTHER" id="PTHR10638">
    <property type="entry name" value="COPPER AMINE OXIDASE"/>
    <property type="match status" value="1"/>
</dbReference>
<dbReference type="Gene3D" id="2.70.98.20">
    <property type="entry name" value="Copper amine oxidase, catalytic domain"/>
    <property type="match status" value="1"/>
</dbReference>
<sequence length="680" mass="76463">MHPLDPITAEEITGVATLVKAREVGKSIHFKKIAIVEPPKRVLRSFLTEERSGKAKGIHLPRRASALYYYRGTAHLFLAKIDLDHQVVEHVEKLETHFHGQADPEEAAELRDICLNHPRVLEAVKNFGLPKELTLVCDTWPYGRDSKDNHPRLVQCYLFARGNHPGSNHYDKRLSIAKSIFAPAQVTDYTVPLPFAPVFDMASQKLIEVIHLPTGADFTVNPDVKYVPHAPKEYHHALQGQPVRQDLKPLVVHQPQGVSFTLDGYLVRWQKWRFRLGFNWREGMVLHDVTYDGRELFHRLSLSEMFVPYADPRHPYSRKSVFDVGDIGAGVAANNLALGCDCLGVIKYFSFVIADSNGNPAPRPNAVCMHEIDDGIGWKHTNIRNGVVSLVRSRVLVLQTIITVGNYEYVFMWNLDQAAGLHYKIQATGILSTHPIDEGTTVPWGTNVNIGVMAPFHQHIFSLRIDPCIDGDNNTLIEEDSVAMPFDEQNPYGIGYVTKAKPLVKSTYSDSAPYRTHKIINCSNINKSSGKPVSYAIHSPDKQMLLAHPKSWHGKRAKYGSHHFWVTAHNDGELHAAGDYTYQSTPDDGKSDLAAWVDRADNTEDTDIVVWHSISLTHNPRTEDYPVMPCDTMIVSLKPSGFFDMNPALDVPQSMQETNSSRPVKEKEIEPDRCCNLKDS</sequence>
<evidence type="ECO:0000259" key="11">
    <source>
        <dbReference type="Pfam" id="PF01179"/>
    </source>
</evidence>
<dbReference type="GO" id="GO:0008131">
    <property type="term" value="F:primary methylamine oxidase activity"/>
    <property type="evidence" value="ECO:0007669"/>
    <property type="project" value="InterPro"/>
</dbReference>
<dbReference type="PANTHER" id="PTHR10638:SF91">
    <property type="entry name" value="AMINE OXIDASE"/>
    <property type="match status" value="1"/>
</dbReference>
<evidence type="ECO:0000313" key="14">
    <source>
        <dbReference type="Proteomes" id="UP000887226"/>
    </source>
</evidence>
<evidence type="ECO:0000256" key="8">
    <source>
        <dbReference type="PIRSR" id="PIRSR600269-51"/>
    </source>
</evidence>
<comment type="cofactor">
    <cofactor evidence="9">
        <name>Cu cation</name>
        <dbReference type="ChEBI" id="CHEBI:23378"/>
    </cofactor>
    <text evidence="9">Contains 1 topaquinone per subunit.</text>
</comment>
<dbReference type="InterPro" id="IPR036460">
    <property type="entry name" value="Cu_amine_oxidase_C_sf"/>
</dbReference>
<comment type="cofactor">
    <cofactor evidence="1">
        <name>Cu cation</name>
        <dbReference type="ChEBI" id="CHEBI:23378"/>
    </cofactor>
</comment>
<evidence type="ECO:0000256" key="6">
    <source>
        <dbReference type="ARBA" id="ARBA00023008"/>
    </source>
</evidence>
<dbReference type="Proteomes" id="UP000887226">
    <property type="component" value="Unassembled WGS sequence"/>
</dbReference>
<feature type="domain" description="Copper amine oxidase N2-terminal" evidence="12">
    <location>
        <begin position="2"/>
        <end position="65"/>
    </location>
</feature>
<feature type="active site" description="Proton acceptor" evidence="7">
    <location>
        <position position="323"/>
    </location>
</feature>
<evidence type="ECO:0000256" key="3">
    <source>
        <dbReference type="ARBA" id="ARBA00022723"/>
    </source>
</evidence>
<evidence type="ECO:0000256" key="2">
    <source>
        <dbReference type="ARBA" id="ARBA00007983"/>
    </source>
</evidence>
<dbReference type="GO" id="GO:0048038">
    <property type="term" value="F:quinone binding"/>
    <property type="evidence" value="ECO:0007669"/>
    <property type="project" value="InterPro"/>
</dbReference>
<feature type="compositionally biased region" description="Basic and acidic residues" evidence="10">
    <location>
        <begin position="663"/>
        <end position="680"/>
    </location>
</feature>
<feature type="region of interest" description="Disordered" evidence="10">
    <location>
        <begin position="648"/>
        <end position="680"/>
    </location>
</feature>
<dbReference type="InterPro" id="IPR016182">
    <property type="entry name" value="Cu_amine_oxidase_N-reg"/>
</dbReference>
<dbReference type="EMBL" id="MU253958">
    <property type="protein sequence ID" value="KAG9243690.1"/>
    <property type="molecule type" value="Genomic_DNA"/>
</dbReference>
<comment type="caution">
    <text evidence="13">The sequence shown here is derived from an EMBL/GenBank/DDBJ whole genome shotgun (WGS) entry which is preliminary data.</text>
</comment>